<gene>
    <name evidence="9" type="ORF">BLA29_003656</name>
</gene>
<evidence type="ECO:0000259" key="7">
    <source>
        <dbReference type="PROSITE" id="PS50004"/>
    </source>
</evidence>
<dbReference type="Pfam" id="PF00168">
    <property type="entry name" value="C2"/>
    <property type="match status" value="1"/>
</dbReference>
<dbReference type="Gene3D" id="3.30.505.10">
    <property type="entry name" value="SH2 domain"/>
    <property type="match status" value="1"/>
</dbReference>
<dbReference type="InterPro" id="IPR035892">
    <property type="entry name" value="C2_domain_sf"/>
</dbReference>
<dbReference type="InterPro" id="IPR008936">
    <property type="entry name" value="Rho_GTPase_activation_prot"/>
</dbReference>
<dbReference type="InterPro" id="IPR001936">
    <property type="entry name" value="RasGAP_dom"/>
</dbReference>
<dbReference type="InterPro" id="IPR039360">
    <property type="entry name" value="Ras_GTPase"/>
</dbReference>
<name>A0A1Y3AY27_EURMA</name>
<dbReference type="Pfam" id="PF00017">
    <property type="entry name" value="SH2"/>
    <property type="match status" value="1"/>
</dbReference>
<feature type="domain" description="PH" evidence="6">
    <location>
        <begin position="114"/>
        <end position="217"/>
    </location>
</feature>
<dbReference type="Proteomes" id="UP000194236">
    <property type="component" value="Unassembled WGS sequence"/>
</dbReference>
<dbReference type="PANTHER" id="PTHR10194:SF146">
    <property type="entry name" value="RAS GTPASE-ACTIVATING PROTEIN 1"/>
    <property type="match status" value="1"/>
</dbReference>
<dbReference type="OrthoDB" id="1562946at2759"/>
<sequence length="587" mass="66501">SRSGPGSFLVRPSDNSPGDYSIFFHVDNSIQRFRIERHGDRYVMGGRVFPTLEAVIQRYKEEQIVEGHRLLKPVIKAPYETRWSASRAEELRSAAADIYATIRECREMAQSCQDGQKRGYLFKKSNKSKKWKNLYCVLNAKEAMLYFYDSPKRARPKSIVHLSYSALYMVHDSLFDRPNCFQLVERTLPCISTIYYLSASDQDEAQEWMQAIRPQCSPNLSAVNSRIFRAVHEDPHFGTAAFNGAAAIAASTTDESASPTRKGGSSFTNSSPAASAKGVSRLRSLYITMIEAHRLPVKITPHPFVVISLNTVKVARTSVKCPPDPIWEEDFVLEDIPADVTYFKLTLLNKGKRSKDSELAEINIELSRFQSGEEFEEWLHFSGLTLPIRDDWGSVRVRVRFVNELIMPLAEYSPLKDLLLGDDLEVIAMCEKLCYHDRSTLAAALLKISRYQRRECHLIQALLEREIQLETDVSCLFRPNSLTTTLIDQYMKATCQDFLVKSLTDPINKVFDSKASCELNPAKLDSPSEACSNAENLLNILDEIVEVIFSNAHHCPPTVRYICASIKMAVDQKWPNDQLVRTRAVSA</sequence>
<feature type="region of interest" description="Disordered" evidence="4">
    <location>
        <begin position="253"/>
        <end position="274"/>
    </location>
</feature>
<dbReference type="SMART" id="SM00233">
    <property type="entry name" value="PH"/>
    <property type="match status" value="1"/>
</dbReference>
<dbReference type="Pfam" id="PF00169">
    <property type="entry name" value="PH"/>
    <property type="match status" value="1"/>
</dbReference>
<evidence type="ECO:0000313" key="10">
    <source>
        <dbReference type="Proteomes" id="UP000194236"/>
    </source>
</evidence>
<dbReference type="InterPro" id="IPR036860">
    <property type="entry name" value="SH2_dom_sf"/>
</dbReference>
<dbReference type="AlphaFoldDB" id="A0A1Y3AY27"/>
<dbReference type="InterPro" id="IPR000980">
    <property type="entry name" value="SH2"/>
</dbReference>
<dbReference type="SMART" id="SM00323">
    <property type="entry name" value="RasGAP"/>
    <property type="match status" value="1"/>
</dbReference>
<protein>
    <submittedName>
        <fullName evidence="9">Ras GTPase-activating protein-like protein</fullName>
    </submittedName>
</protein>
<dbReference type="InterPro" id="IPR000008">
    <property type="entry name" value="C2_dom"/>
</dbReference>
<dbReference type="PANTHER" id="PTHR10194">
    <property type="entry name" value="RAS GTPASE-ACTIVATING PROTEINS"/>
    <property type="match status" value="1"/>
</dbReference>
<dbReference type="EMBL" id="MUJZ01055013">
    <property type="protein sequence ID" value="OTF72704.1"/>
    <property type="molecule type" value="Genomic_DNA"/>
</dbReference>
<feature type="domain" description="Ras-GAP" evidence="8">
    <location>
        <begin position="437"/>
        <end position="587"/>
    </location>
</feature>
<dbReference type="PROSITE" id="PS50018">
    <property type="entry name" value="RAS_GTPASE_ACTIV_2"/>
    <property type="match status" value="1"/>
</dbReference>
<evidence type="ECO:0000259" key="6">
    <source>
        <dbReference type="PROSITE" id="PS50003"/>
    </source>
</evidence>
<dbReference type="SMART" id="SM00252">
    <property type="entry name" value="SH2"/>
    <property type="match status" value="1"/>
</dbReference>
<dbReference type="GO" id="GO:0005096">
    <property type="term" value="F:GTPase activator activity"/>
    <property type="evidence" value="ECO:0007669"/>
    <property type="project" value="UniProtKB-KW"/>
</dbReference>
<dbReference type="SMART" id="SM00239">
    <property type="entry name" value="C2"/>
    <property type="match status" value="1"/>
</dbReference>
<dbReference type="SUPFAM" id="SSF50729">
    <property type="entry name" value="PH domain-like"/>
    <property type="match status" value="1"/>
</dbReference>
<evidence type="ECO:0000256" key="1">
    <source>
        <dbReference type="ARBA" id="ARBA00022468"/>
    </source>
</evidence>
<proteinExistence type="predicted"/>
<dbReference type="Gene3D" id="1.10.506.10">
    <property type="entry name" value="GTPase Activation - p120gap, domain 1"/>
    <property type="match status" value="1"/>
</dbReference>
<keyword evidence="1" id="KW-0343">GTPase activation</keyword>
<organism evidence="9 10">
    <name type="scientific">Euroglyphus maynei</name>
    <name type="common">Mayne's house dust mite</name>
    <dbReference type="NCBI Taxonomy" id="6958"/>
    <lineage>
        <taxon>Eukaryota</taxon>
        <taxon>Metazoa</taxon>
        <taxon>Ecdysozoa</taxon>
        <taxon>Arthropoda</taxon>
        <taxon>Chelicerata</taxon>
        <taxon>Arachnida</taxon>
        <taxon>Acari</taxon>
        <taxon>Acariformes</taxon>
        <taxon>Sarcoptiformes</taxon>
        <taxon>Astigmata</taxon>
        <taxon>Psoroptidia</taxon>
        <taxon>Analgoidea</taxon>
        <taxon>Pyroglyphidae</taxon>
        <taxon>Pyroglyphinae</taxon>
        <taxon>Euroglyphus</taxon>
    </lineage>
</organism>
<dbReference type="Gene3D" id="2.60.40.150">
    <property type="entry name" value="C2 domain"/>
    <property type="match status" value="1"/>
</dbReference>
<dbReference type="SUPFAM" id="SSF49562">
    <property type="entry name" value="C2 domain (Calcium/lipid-binding domain, CaLB)"/>
    <property type="match status" value="1"/>
</dbReference>
<dbReference type="Pfam" id="PF00616">
    <property type="entry name" value="RasGAP"/>
    <property type="match status" value="1"/>
</dbReference>
<keyword evidence="2 3" id="KW-0727">SH2 domain</keyword>
<dbReference type="InterPro" id="IPR001849">
    <property type="entry name" value="PH_domain"/>
</dbReference>
<accession>A0A1Y3AY27</accession>
<reference evidence="9 10" key="1">
    <citation type="submission" date="2017-03" db="EMBL/GenBank/DDBJ databases">
        <title>Genome Survey of Euroglyphus maynei.</title>
        <authorList>
            <person name="Arlian L.G."/>
            <person name="Morgan M.S."/>
            <person name="Rider S.D."/>
        </authorList>
    </citation>
    <scope>NUCLEOTIDE SEQUENCE [LARGE SCALE GENOMIC DNA]</scope>
    <source>
        <strain evidence="9">Arlian Lab</strain>
        <tissue evidence="9">Whole body</tissue>
    </source>
</reference>
<evidence type="ECO:0000313" key="9">
    <source>
        <dbReference type="EMBL" id="OTF72704.1"/>
    </source>
</evidence>
<feature type="domain" description="SH2" evidence="5">
    <location>
        <begin position="1"/>
        <end position="74"/>
    </location>
</feature>
<feature type="non-terminal residue" evidence="9">
    <location>
        <position position="587"/>
    </location>
</feature>
<evidence type="ECO:0000259" key="8">
    <source>
        <dbReference type="PROSITE" id="PS50018"/>
    </source>
</evidence>
<dbReference type="SUPFAM" id="SSF55550">
    <property type="entry name" value="SH2 domain"/>
    <property type="match status" value="1"/>
</dbReference>
<dbReference type="PROSITE" id="PS50004">
    <property type="entry name" value="C2"/>
    <property type="match status" value="1"/>
</dbReference>
<dbReference type="PROSITE" id="PS50001">
    <property type="entry name" value="SH2"/>
    <property type="match status" value="1"/>
</dbReference>
<evidence type="ECO:0000256" key="4">
    <source>
        <dbReference type="SAM" id="MobiDB-lite"/>
    </source>
</evidence>
<feature type="domain" description="C2" evidence="7">
    <location>
        <begin position="261"/>
        <end position="379"/>
    </location>
</feature>
<dbReference type="Gene3D" id="2.30.29.30">
    <property type="entry name" value="Pleckstrin-homology domain (PH domain)/Phosphotyrosine-binding domain (PTB)"/>
    <property type="match status" value="1"/>
</dbReference>
<evidence type="ECO:0000256" key="2">
    <source>
        <dbReference type="ARBA" id="ARBA00022999"/>
    </source>
</evidence>
<comment type="caution">
    <text evidence="9">The sequence shown here is derived from an EMBL/GenBank/DDBJ whole genome shotgun (WGS) entry which is preliminary data.</text>
</comment>
<dbReference type="InterPro" id="IPR011993">
    <property type="entry name" value="PH-like_dom_sf"/>
</dbReference>
<feature type="compositionally biased region" description="Polar residues" evidence="4">
    <location>
        <begin position="263"/>
        <end position="273"/>
    </location>
</feature>
<evidence type="ECO:0000259" key="5">
    <source>
        <dbReference type="PROSITE" id="PS50001"/>
    </source>
</evidence>
<dbReference type="SUPFAM" id="SSF48350">
    <property type="entry name" value="GTPase activation domain, GAP"/>
    <property type="match status" value="1"/>
</dbReference>
<feature type="non-terminal residue" evidence="9">
    <location>
        <position position="1"/>
    </location>
</feature>
<dbReference type="PROSITE" id="PS50003">
    <property type="entry name" value="PH_DOMAIN"/>
    <property type="match status" value="1"/>
</dbReference>
<keyword evidence="10" id="KW-1185">Reference proteome</keyword>
<evidence type="ECO:0000256" key="3">
    <source>
        <dbReference type="PROSITE-ProRule" id="PRU00191"/>
    </source>
</evidence>